<evidence type="ECO:0000313" key="10">
    <source>
        <dbReference type="Proteomes" id="UP001438707"/>
    </source>
</evidence>
<dbReference type="InterPro" id="IPR004528">
    <property type="entry name" value="KdsB"/>
</dbReference>
<comment type="catalytic activity">
    <reaction evidence="4">
        <text>3-deoxy-alpha-D-manno-oct-2-ulosonate + CTP = CMP-3-deoxy-beta-D-manno-octulosonate + diphosphate</text>
        <dbReference type="Rhea" id="RHEA:23448"/>
        <dbReference type="ChEBI" id="CHEBI:33019"/>
        <dbReference type="ChEBI" id="CHEBI:37563"/>
        <dbReference type="ChEBI" id="CHEBI:85986"/>
        <dbReference type="ChEBI" id="CHEBI:85987"/>
        <dbReference type="EC" id="2.7.7.38"/>
    </reaction>
</comment>
<evidence type="ECO:0000256" key="8">
    <source>
        <dbReference type="ARBA" id="ARBA00082857"/>
    </source>
</evidence>
<comment type="subcellular location">
    <subcellularLocation>
        <location evidence="1">Membrane</location>
    </subcellularLocation>
</comment>
<dbReference type="NCBIfam" id="TIGR00466">
    <property type="entry name" value="kdsB"/>
    <property type="match status" value="1"/>
</dbReference>
<dbReference type="GO" id="GO:0005829">
    <property type="term" value="C:cytosol"/>
    <property type="evidence" value="ECO:0007669"/>
    <property type="project" value="TreeGrafter"/>
</dbReference>
<organism evidence="9 10">
    <name type="scientific">Apatococcus lobatus</name>
    <dbReference type="NCBI Taxonomy" id="904363"/>
    <lineage>
        <taxon>Eukaryota</taxon>
        <taxon>Viridiplantae</taxon>
        <taxon>Chlorophyta</taxon>
        <taxon>core chlorophytes</taxon>
        <taxon>Trebouxiophyceae</taxon>
        <taxon>Chlorellales</taxon>
        <taxon>Chlorellaceae</taxon>
        <taxon>Apatococcus</taxon>
    </lineage>
</organism>
<dbReference type="CDD" id="cd02517">
    <property type="entry name" value="CMP-KDO-Synthetase"/>
    <property type="match status" value="1"/>
</dbReference>
<gene>
    <name evidence="9" type="ORF">WJX74_003403</name>
</gene>
<dbReference type="EMBL" id="JALJOS010000004">
    <property type="protein sequence ID" value="KAK9840105.1"/>
    <property type="molecule type" value="Genomic_DNA"/>
</dbReference>
<dbReference type="HAMAP" id="MF_00057">
    <property type="entry name" value="KdsB"/>
    <property type="match status" value="1"/>
</dbReference>
<evidence type="ECO:0000256" key="6">
    <source>
        <dbReference type="ARBA" id="ARBA00060845"/>
    </source>
</evidence>
<comment type="similarity">
    <text evidence="6">Belongs to the KdsB family.</text>
</comment>
<dbReference type="EC" id="2.7.7.38" evidence="7"/>
<evidence type="ECO:0000313" key="9">
    <source>
        <dbReference type="EMBL" id="KAK9840105.1"/>
    </source>
</evidence>
<dbReference type="NCBIfam" id="NF003950">
    <property type="entry name" value="PRK05450.1-3"/>
    <property type="match status" value="1"/>
</dbReference>
<evidence type="ECO:0000256" key="5">
    <source>
        <dbReference type="ARBA" id="ARBA00060624"/>
    </source>
</evidence>
<keyword evidence="3" id="KW-0548">Nucleotidyltransferase</keyword>
<proteinExistence type="inferred from homology"/>
<keyword evidence="10" id="KW-1185">Reference proteome</keyword>
<evidence type="ECO:0000256" key="7">
    <source>
        <dbReference type="ARBA" id="ARBA00066873"/>
    </source>
</evidence>
<dbReference type="SUPFAM" id="SSF53448">
    <property type="entry name" value="Nucleotide-diphospho-sugar transferases"/>
    <property type="match status" value="1"/>
</dbReference>
<dbReference type="Pfam" id="PF02348">
    <property type="entry name" value="CTP_transf_3"/>
    <property type="match status" value="1"/>
</dbReference>
<dbReference type="GO" id="GO:1901137">
    <property type="term" value="P:carbohydrate derivative biosynthetic process"/>
    <property type="evidence" value="ECO:0007669"/>
    <property type="project" value="UniProtKB-ARBA"/>
</dbReference>
<accession>A0AAW1S186</accession>
<dbReference type="PANTHER" id="PTHR42866:SF2">
    <property type="entry name" value="3-DEOXY-MANNO-OCTULOSONATE CYTIDYLYLTRANSFERASE, MITOCHONDRIAL"/>
    <property type="match status" value="1"/>
</dbReference>
<dbReference type="Proteomes" id="UP001438707">
    <property type="component" value="Unassembled WGS sequence"/>
</dbReference>
<dbReference type="AlphaFoldDB" id="A0AAW1S186"/>
<dbReference type="PANTHER" id="PTHR42866">
    <property type="entry name" value="3-DEOXY-MANNO-OCTULOSONATE CYTIDYLYLTRANSFERASE"/>
    <property type="match status" value="1"/>
</dbReference>
<evidence type="ECO:0000256" key="3">
    <source>
        <dbReference type="ARBA" id="ARBA00022695"/>
    </source>
</evidence>
<protein>
    <recommendedName>
        <fullName evidence="7">3-deoxy-manno-octulosonate cytidylyltransferase</fullName>
        <ecNumber evidence="7">2.7.7.38</ecNumber>
    </recommendedName>
    <alternativeName>
        <fullName evidence="8">CMP-2-keto-3-deoxyoctulosonic acid synthase</fullName>
    </alternativeName>
</protein>
<reference evidence="9 10" key="1">
    <citation type="journal article" date="2024" name="Nat. Commun.">
        <title>Phylogenomics reveals the evolutionary origins of lichenization in chlorophyte algae.</title>
        <authorList>
            <person name="Puginier C."/>
            <person name="Libourel C."/>
            <person name="Otte J."/>
            <person name="Skaloud P."/>
            <person name="Haon M."/>
            <person name="Grisel S."/>
            <person name="Petersen M."/>
            <person name="Berrin J.G."/>
            <person name="Delaux P.M."/>
            <person name="Dal Grande F."/>
            <person name="Keller J."/>
        </authorList>
    </citation>
    <scope>NUCLEOTIDE SEQUENCE [LARGE SCALE GENOMIC DNA]</scope>
    <source>
        <strain evidence="9 10">SAG 2145</strain>
    </source>
</reference>
<dbReference type="InterPro" id="IPR029044">
    <property type="entry name" value="Nucleotide-diphossugar_trans"/>
</dbReference>
<comment type="pathway">
    <text evidence="5">Nucleotide-sugar biosynthesis; CMP-3-deoxy-D-manno-octulosonate biosynthesis; CMP-3-deoxy-D-manno-octulosonate from 3-deoxy-D-manno-octulosonate and CTP: step 1/1.</text>
</comment>
<evidence type="ECO:0000256" key="2">
    <source>
        <dbReference type="ARBA" id="ARBA00022679"/>
    </source>
</evidence>
<evidence type="ECO:0000256" key="4">
    <source>
        <dbReference type="ARBA" id="ARBA00050198"/>
    </source>
</evidence>
<sequence>MQGSGRLALKAVLGFWLLAGAAIASVIHLQNRKRRKSAIGVIPARYASGRFPGKPLVDIRGKPMIVRTYLQAKKALTLDRLVVATDDIRIAAACEVAGAEVIMTSENCANGTERCHEAVCKLKAKHDIVVNIQGDEPLVEPAMIDEVVEALREKPEAVFSTACTPMERREVPLRHRVKCILDQKGFAIYFSRGVLPANKAGDVRPFPTPHQDKPYLLHLGLQAYDRNFLGLYCQMPPTPLMLMEDLEQLKVLENGYKMKVVIVDHCAHGVDVPADVDDILRIMRDEGLQ</sequence>
<keyword evidence="2" id="KW-0808">Transferase</keyword>
<name>A0AAW1S186_9CHLO</name>
<dbReference type="NCBIfam" id="NF003952">
    <property type="entry name" value="PRK05450.1-5"/>
    <property type="match status" value="1"/>
</dbReference>
<dbReference type="Gene3D" id="3.90.550.10">
    <property type="entry name" value="Spore Coat Polysaccharide Biosynthesis Protein SpsA, Chain A"/>
    <property type="match status" value="1"/>
</dbReference>
<dbReference type="GO" id="GO:0016020">
    <property type="term" value="C:membrane"/>
    <property type="evidence" value="ECO:0007669"/>
    <property type="project" value="UniProtKB-SubCell"/>
</dbReference>
<dbReference type="GO" id="GO:0008690">
    <property type="term" value="F:3-deoxy-manno-octulosonate cytidylyltransferase activity"/>
    <property type="evidence" value="ECO:0007669"/>
    <property type="project" value="UniProtKB-EC"/>
</dbReference>
<dbReference type="InterPro" id="IPR003329">
    <property type="entry name" value="Cytidylyl_trans"/>
</dbReference>
<comment type="caution">
    <text evidence="9">The sequence shown here is derived from an EMBL/GenBank/DDBJ whole genome shotgun (WGS) entry which is preliminary data.</text>
</comment>
<evidence type="ECO:0000256" key="1">
    <source>
        <dbReference type="ARBA" id="ARBA00004370"/>
    </source>
</evidence>
<dbReference type="FunFam" id="3.90.550.10:FF:000011">
    <property type="entry name" value="3-deoxy-manno-octulosonate cytidylyltransferase"/>
    <property type="match status" value="1"/>
</dbReference>
<dbReference type="GO" id="GO:0044281">
    <property type="term" value="P:small molecule metabolic process"/>
    <property type="evidence" value="ECO:0007669"/>
    <property type="project" value="UniProtKB-ARBA"/>
</dbReference>